<evidence type="ECO:0000259" key="3">
    <source>
        <dbReference type="Pfam" id="PF17167"/>
    </source>
</evidence>
<accession>A0ABY7VT63</accession>
<evidence type="ECO:0000313" key="8">
    <source>
        <dbReference type="Proteomes" id="UP001214250"/>
    </source>
</evidence>
<reference evidence="7 8" key="1">
    <citation type="submission" date="2023-02" db="EMBL/GenBank/DDBJ databases">
        <title>Genome sequence of Lentisphaera profundi SAORIC-696.</title>
        <authorList>
            <person name="Kim e."/>
            <person name="Cho J.-C."/>
            <person name="Choi A."/>
            <person name="Kang I."/>
        </authorList>
    </citation>
    <scope>NUCLEOTIDE SEQUENCE [LARGE SCALE GENOMIC DNA]</scope>
    <source>
        <strain evidence="7 8">SAORIC-696</strain>
    </source>
</reference>
<keyword evidence="8" id="KW-1185">Reference proteome</keyword>
<protein>
    <recommendedName>
        <fullName evidence="9">Cellobiose phosphorylase</fullName>
    </recommendedName>
</protein>
<dbReference type="Pfam" id="PF21250">
    <property type="entry name" value="SOGP_2nd"/>
    <property type="match status" value="1"/>
</dbReference>
<dbReference type="Pfam" id="PF21270">
    <property type="entry name" value="SOGP_4th"/>
    <property type="match status" value="1"/>
</dbReference>
<dbReference type="InterPro" id="IPR048773">
    <property type="entry name" value="SOGP_C"/>
</dbReference>
<dbReference type="InterPro" id="IPR037018">
    <property type="entry name" value="GH65_N"/>
</dbReference>
<dbReference type="InterPro" id="IPR052047">
    <property type="entry name" value="GH94_Enzymes"/>
</dbReference>
<name>A0ABY7VT63_9BACT</name>
<evidence type="ECO:0000259" key="4">
    <source>
        <dbReference type="Pfam" id="PF21250"/>
    </source>
</evidence>
<keyword evidence="2" id="KW-0808">Transferase</keyword>
<keyword evidence="1" id="KW-0328">Glycosyltransferase</keyword>
<evidence type="ECO:0000259" key="6">
    <source>
        <dbReference type="Pfam" id="PF21958"/>
    </source>
</evidence>
<dbReference type="InterPro" id="IPR053831">
    <property type="entry name" value="SOGP_N"/>
</dbReference>
<proteinExistence type="predicted"/>
<dbReference type="EMBL" id="CP117811">
    <property type="protein sequence ID" value="WDE97096.1"/>
    <property type="molecule type" value="Genomic_DNA"/>
</dbReference>
<sequence>MKEIKYRYEHTLGFSEFRNETGMHLRLLQDGSFYSIENDDVMVNLFMGNVFDGSINNIYLRVKEGSTITSKPLINKDALLAQSTSDNAISYTGSALGCKYHLDFRLAPQSNQWFWTATVENTGSTKKDIDFIYIQDAGVAAKGASLNNEAYVSQYIDHTIISDENTGQLICSRQNLKQHTGFPFLMSGALDGAESFITDGMQFFGLEYKESSQPAALSQKKLASIRKQGEFSLHGLQSKTYSIEANTSASCTFFASFSVDHPEICSDADLALFTSAQEEFAKLSEVHLEDHKSTSHQNIFDRGDFFPSEDLNDDDIEKYFSSDLRNLENINGKKAAFFYGEDSRHVVLKHKEIHCERPHGHIIRSGEELAPSDEAIASTCWMAGVFNSQVTFGNTSFNKAIGIVRGWLNIQRASGQRIFVKVNDNWQQLRMPSAFEIRLNACRWIYKSAEETIIVTTQSAISDAVVVTNIEVESGRDLEFIISNNIIMGVNEYANETVGRQAEGRLTLFPGHDYFGKNKYPKSRFDISVKDGQVASQFKGDQVLFNDGEFKNYPYASISTDATNSFEIVLTGTITDDIKADANAKKYTAADFDTSIFSKEADAYWSKLNNNARLFGNKNPAVEKISELIPWLQHNAMIHYTKPYGLEQYSGAAWGTRDVCQGPVELLLAFGKTDAVKDVILEVYKHQYEQNGEWPQWFMFDKFFDIQQAHAHGDIIVWPLKALCDYVEYSNDFSILDEKIAYTNIEGFNFTDKEETLFEHINKELDNIRKSFIGDTKLISYGDGDWNDSLQPANPEMREKLVSVWTVELLYQTLSRYTVVCEKAGKTELAEELAQICAQMKIDFNEYLVKDDLTAGFAFFNSPDDVELLLHPQDKSTGVKYRLLPAIRGIISEIFDPEQAENHSEMIADKLLFADGVHLMDPPPQYTGGISKSFQRAETATFVGREIGNHYVHAHLRYMEAMAKLGKAEELMTAMQVVNPVNIQDSFESAEIRQSNCYFSSSDADYNDRYEAQDTVEELRSGQVKSKGGWRIYSSGPGIYVNLLITRVLGIRRFYEDFVIDPVLPAELDGLNFNFDIDGKPVVFQYNKATEKKVILNGQELQLNTSSDNPYRDGGLKTKWSKFRSLLNDESNIVEVYS</sequence>
<dbReference type="InterPro" id="IPR033432">
    <property type="entry name" value="GH94_catalytic"/>
</dbReference>
<dbReference type="RefSeq" id="WP_274151274.1">
    <property type="nucleotide sequence ID" value="NZ_CP117811.1"/>
</dbReference>
<dbReference type="InterPro" id="IPR048771">
    <property type="entry name" value="SOGP_2nd"/>
</dbReference>
<gene>
    <name evidence="7" type="ORF">PQO03_03885</name>
</gene>
<dbReference type="Gene3D" id="2.70.98.40">
    <property type="entry name" value="Glycoside hydrolase, family 65, N-terminal domain"/>
    <property type="match status" value="1"/>
</dbReference>
<evidence type="ECO:0000256" key="1">
    <source>
        <dbReference type="ARBA" id="ARBA00022676"/>
    </source>
</evidence>
<organism evidence="7 8">
    <name type="scientific">Lentisphaera profundi</name>
    <dbReference type="NCBI Taxonomy" id="1658616"/>
    <lineage>
        <taxon>Bacteria</taxon>
        <taxon>Pseudomonadati</taxon>
        <taxon>Lentisphaerota</taxon>
        <taxon>Lentisphaeria</taxon>
        <taxon>Lentisphaerales</taxon>
        <taxon>Lentisphaeraceae</taxon>
        <taxon>Lentisphaera</taxon>
    </lineage>
</organism>
<dbReference type="InterPro" id="IPR008928">
    <property type="entry name" value="6-hairpin_glycosidase_sf"/>
</dbReference>
<evidence type="ECO:0000256" key="2">
    <source>
        <dbReference type="ARBA" id="ARBA00022679"/>
    </source>
</evidence>
<dbReference type="Pfam" id="PF17167">
    <property type="entry name" value="Glyco_hydro_94"/>
    <property type="match status" value="1"/>
</dbReference>
<dbReference type="PANTHER" id="PTHR37469:SF2">
    <property type="entry name" value="CELLOBIONIC ACID PHOSPHORYLASE"/>
    <property type="match status" value="1"/>
</dbReference>
<dbReference type="PANTHER" id="PTHR37469">
    <property type="entry name" value="CELLOBIONIC ACID PHOSPHORYLASE-RELATED"/>
    <property type="match status" value="1"/>
</dbReference>
<dbReference type="Proteomes" id="UP001214250">
    <property type="component" value="Chromosome 1"/>
</dbReference>
<evidence type="ECO:0008006" key="9">
    <source>
        <dbReference type="Google" id="ProtNLM"/>
    </source>
</evidence>
<feature type="domain" description="Glycoside phosphorylase super sandwich" evidence="4">
    <location>
        <begin position="325"/>
        <end position="572"/>
    </location>
</feature>
<dbReference type="Pfam" id="PF21958">
    <property type="entry name" value="SOGP_N"/>
    <property type="match status" value="1"/>
</dbReference>
<dbReference type="SUPFAM" id="SSF48208">
    <property type="entry name" value="Six-hairpin glycosidases"/>
    <property type="match status" value="1"/>
</dbReference>
<feature type="domain" description="Glycoside phosphorylase C-terminal" evidence="5">
    <location>
        <begin position="1050"/>
        <end position="1132"/>
    </location>
</feature>
<evidence type="ECO:0000259" key="5">
    <source>
        <dbReference type="Pfam" id="PF21270"/>
    </source>
</evidence>
<dbReference type="InterPro" id="IPR012341">
    <property type="entry name" value="6hp_glycosidase-like_sf"/>
</dbReference>
<evidence type="ECO:0000313" key="7">
    <source>
        <dbReference type="EMBL" id="WDE97096.1"/>
    </source>
</evidence>
<feature type="domain" description="Glycosyl hydrolase 94 catalytic" evidence="3">
    <location>
        <begin position="717"/>
        <end position="998"/>
    </location>
</feature>
<feature type="domain" description="SOGP N-terminal" evidence="6">
    <location>
        <begin position="27"/>
        <end position="254"/>
    </location>
</feature>
<dbReference type="Gene3D" id="1.50.10.10">
    <property type="match status" value="1"/>
</dbReference>